<sequence>MAPLAGAFGGLLASGILNVRGFGGTPDGSWSLIFVIEGLITVPIGFVSLFLLTDRPETARWLSTNEKNLAVARVESERVAVIHSLDKPDSKKLRKGLLNPTILITGLIFLLETVTVQGLAFCVPMIIRSIYSQASVTWQQLYTVPPYAVGAVCLLAVCLLSWKTDKRHLYIILCAPPVMVGYIMFLSSGDSTIRYAALFIIASTAFTPGALTYAQVSANVVSDSARSMAVAANMSLANIGSLISTWSFLTWDDPDYHIGNGLNFATSSAWLILGVVLFFWVRRVMIRDEEKTSTRSWQD</sequence>
<comment type="subcellular location">
    <subcellularLocation>
        <location evidence="1">Membrane</location>
        <topology evidence="1">Multi-pass membrane protein</topology>
    </subcellularLocation>
</comment>
<protein>
    <submittedName>
        <fullName evidence="7">Major facilitator superfamily (MFS) profile domain-containing protein</fullName>
    </submittedName>
</protein>
<organism evidence="7 8">
    <name type="scientific">Seiridium unicorne</name>
    <dbReference type="NCBI Taxonomy" id="138068"/>
    <lineage>
        <taxon>Eukaryota</taxon>
        <taxon>Fungi</taxon>
        <taxon>Dikarya</taxon>
        <taxon>Ascomycota</taxon>
        <taxon>Pezizomycotina</taxon>
        <taxon>Sordariomycetes</taxon>
        <taxon>Xylariomycetidae</taxon>
        <taxon>Amphisphaeriales</taxon>
        <taxon>Sporocadaceae</taxon>
        <taxon>Seiridium</taxon>
    </lineage>
</organism>
<feature type="transmembrane region" description="Helical" evidence="6">
    <location>
        <begin position="31"/>
        <end position="52"/>
    </location>
</feature>
<dbReference type="Proteomes" id="UP001408356">
    <property type="component" value="Unassembled WGS sequence"/>
</dbReference>
<evidence type="ECO:0000256" key="5">
    <source>
        <dbReference type="ARBA" id="ARBA00023136"/>
    </source>
</evidence>
<evidence type="ECO:0000256" key="3">
    <source>
        <dbReference type="ARBA" id="ARBA00022692"/>
    </source>
</evidence>
<dbReference type="PANTHER" id="PTHR43791">
    <property type="entry name" value="PERMEASE-RELATED"/>
    <property type="match status" value="1"/>
</dbReference>
<gene>
    <name evidence="7" type="ORF">SUNI508_08814</name>
</gene>
<evidence type="ECO:0000313" key="8">
    <source>
        <dbReference type="Proteomes" id="UP001408356"/>
    </source>
</evidence>
<feature type="transmembrane region" description="Helical" evidence="6">
    <location>
        <begin position="147"/>
        <end position="162"/>
    </location>
</feature>
<keyword evidence="4 6" id="KW-1133">Transmembrane helix</keyword>
<feature type="transmembrane region" description="Helical" evidence="6">
    <location>
        <begin position="261"/>
        <end position="281"/>
    </location>
</feature>
<name>A0ABR2US41_9PEZI</name>
<feature type="transmembrane region" description="Helical" evidence="6">
    <location>
        <begin position="228"/>
        <end position="249"/>
    </location>
</feature>
<evidence type="ECO:0000256" key="2">
    <source>
        <dbReference type="ARBA" id="ARBA00022448"/>
    </source>
</evidence>
<dbReference type="PANTHER" id="PTHR43791:SF48">
    <property type="entry name" value="TRANSPORTER, PUTATIVE (AFU_ORTHOLOGUE AFUA_4G01000)-RELATED"/>
    <property type="match status" value="1"/>
</dbReference>
<evidence type="ECO:0000256" key="1">
    <source>
        <dbReference type="ARBA" id="ARBA00004141"/>
    </source>
</evidence>
<dbReference type="InterPro" id="IPR011701">
    <property type="entry name" value="MFS"/>
</dbReference>
<keyword evidence="8" id="KW-1185">Reference proteome</keyword>
<comment type="caution">
    <text evidence="7">The sequence shown here is derived from an EMBL/GenBank/DDBJ whole genome shotgun (WGS) entry which is preliminary data.</text>
</comment>
<feature type="transmembrane region" description="Helical" evidence="6">
    <location>
        <begin position="169"/>
        <end position="187"/>
    </location>
</feature>
<keyword evidence="2" id="KW-0813">Transport</keyword>
<evidence type="ECO:0000313" key="7">
    <source>
        <dbReference type="EMBL" id="KAK9417454.1"/>
    </source>
</evidence>
<feature type="transmembrane region" description="Helical" evidence="6">
    <location>
        <begin position="101"/>
        <end position="127"/>
    </location>
</feature>
<dbReference type="Pfam" id="PF07690">
    <property type="entry name" value="MFS_1"/>
    <property type="match status" value="1"/>
</dbReference>
<accession>A0ABR2US41</accession>
<keyword evidence="3 6" id="KW-0812">Transmembrane</keyword>
<feature type="transmembrane region" description="Helical" evidence="6">
    <location>
        <begin position="193"/>
        <end position="216"/>
    </location>
</feature>
<dbReference type="EMBL" id="JARVKF010000398">
    <property type="protein sequence ID" value="KAK9417454.1"/>
    <property type="molecule type" value="Genomic_DNA"/>
</dbReference>
<dbReference type="InterPro" id="IPR036259">
    <property type="entry name" value="MFS_trans_sf"/>
</dbReference>
<evidence type="ECO:0000256" key="6">
    <source>
        <dbReference type="SAM" id="Phobius"/>
    </source>
</evidence>
<keyword evidence="5 6" id="KW-0472">Membrane</keyword>
<dbReference type="Gene3D" id="1.20.1250.20">
    <property type="entry name" value="MFS general substrate transporter like domains"/>
    <property type="match status" value="1"/>
</dbReference>
<dbReference type="SUPFAM" id="SSF103473">
    <property type="entry name" value="MFS general substrate transporter"/>
    <property type="match status" value="1"/>
</dbReference>
<proteinExistence type="predicted"/>
<reference evidence="7 8" key="1">
    <citation type="journal article" date="2024" name="J. Plant Pathol.">
        <title>Sequence and assembly of the genome of Seiridium unicorne, isolate CBS 538.82, causal agent of cypress canker disease.</title>
        <authorList>
            <person name="Scali E."/>
            <person name="Rocca G.D."/>
            <person name="Danti R."/>
            <person name="Garbelotto M."/>
            <person name="Barberini S."/>
            <person name="Baroncelli R."/>
            <person name="Emiliani G."/>
        </authorList>
    </citation>
    <scope>NUCLEOTIDE SEQUENCE [LARGE SCALE GENOMIC DNA]</scope>
    <source>
        <strain evidence="7 8">BM-138-508</strain>
    </source>
</reference>
<evidence type="ECO:0000256" key="4">
    <source>
        <dbReference type="ARBA" id="ARBA00022989"/>
    </source>
</evidence>